<dbReference type="InterPro" id="IPR052710">
    <property type="entry name" value="CAAX_protease"/>
</dbReference>
<evidence type="ECO:0000259" key="2">
    <source>
        <dbReference type="Pfam" id="PF02517"/>
    </source>
</evidence>
<dbReference type="GO" id="GO:0008237">
    <property type="term" value="F:metallopeptidase activity"/>
    <property type="evidence" value="ECO:0007669"/>
    <property type="project" value="UniProtKB-KW"/>
</dbReference>
<gene>
    <name evidence="3" type="ORF">KIH39_24490</name>
</gene>
<reference evidence="3" key="1">
    <citation type="submission" date="2021-05" db="EMBL/GenBank/DDBJ databases">
        <title>Complete genome sequence of the cellulolytic planctomycete Telmatocola sphagniphila SP2T and characterization of the first cellulase from planctomycetes.</title>
        <authorList>
            <person name="Rakitin A.L."/>
            <person name="Beletsky A.V."/>
            <person name="Naumoff D.G."/>
            <person name="Kulichevskaya I.S."/>
            <person name="Mardanov A.V."/>
            <person name="Ravin N.V."/>
            <person name="Dedysh S.N."/>
        </authorList>
    </citation>
    <scope>NUCLEOTIDE SEQUENCE</scope>
    <source>
        <strain evidence="3">SP2T</strain>
    </source>
</reference>
<dbReference type="EMBL" id="CP074694">
    <property type="protein sequence ID" value="QVL31958.1"/>
    <property type="molecule type" value="Genomic_DNA"/>
</dbReference>
<evidence type="ECO:0000313" key="3">
    <source>
        <dbReference type="EMBL" id="QVL31958.1"/>
    </source>
</evidence>
<evidence type="ECO:0000313" key="4">
    <source>
        <dbReference type="Proteomes" id="UP000676194"/>
    </source>
</evidence>
<feature type="domain" description="CAAX prenyl protease 2/Lysostaphin resistance protein A-like" evidence="2">
    <location>
        <begin position="114"/>
        <end position="211"/>
    </location>
</feature>
<dbReference type="KEGG" id="tsph:KIH39_24490"/>
<dbReference type="InterPro" id="IPR003675">
    <property type="entry name" value="Rce1/LyrA-like_dom"/>
</dbReference>
<keyword evidence="1" id="KW-0812">Transmembrane</keyword>
<protein>
    <submittedName>
        <fullName evidence="3">CPBP family intramembrane metalloprotease</fullName>
    </submittedName>
</protein>
<name>A0A8E6EXT0_9BACT</name>
<feature type="transmembrane region" description="Helical" evidence="1">
    <location>
        <begin position="115"/>
        <end position="135"/>
    </location>
</feature>
<keyword evidence="4" id="KW-1185">Reference proteome</keyword>
<organism evidence="3 4">
    <name type="scientific">Telmatocola sphagniphila</name>
    <dbReference type="NCBI Taxonomy" id="1123043"/>
    <lineage>
        <taxon>Bacteria</taxon>
        <taxon>Pseudomonadati</taxon>
        <taxon>Planctomycetota</taxon>
        <taxon>Planctomycetia</taxon>
        <taxon>Gemmatales</taxon>
        <taxon>Gemmataceae</taxon>
    </lineage>
</organism>
<sequence>MSAKTSLGVNLSGFLLVFYLLWTSWAYLLFHYPAELDWGILKALVRLLVWVLPVFLYVRLVLHREPFQYLGLIQNVRKGLLYGLIASVLYPGLIAAYRMLFEEAKFQVPEKWNSWLNPILSAPLAEEILFRGFVLQQLIEITTRKKALLISAMLFAISHLPYWVLTDEMTGIDLLLAQLKIFFYGLIFGALFLIAKSLWASITLHTINNFLSIAVT</sequence>
<keyword evidence="1" id="KW-0472">Membrane</keyword>
<keyword evidence="3" id="KW-0645">Protease</keyword>
<dbReference type="RefSeq" id="WP_213496461.1">
    <property type="nucleotide sequence ID" value="NZ_CP074694.1"/>
</dbReference>
<evidence type="ECO:0000256" key="1">
    <source>
        <dbReference type="SAM" id="Phobius"/>
    </source>
</evidence>
<dbReference type="Pfam" id="PF02517">
    <property type="entry name" value="Rce1-like"/>
    <property type="match status" value="1"/>
</dbReference>
<feature type="transmembrane region" description="Helical" evidence="1">
    <location>
        <begin position="147"/>
        <end position="165"/>
    </location>
</feature>
<proteinExistence type="predicted"/>
<dbReference type="PANTHER" id="PTHR36435:SF1">
    <property type="entry name" value="CAAX AMINO TERMINAL PROTEASE FAMILY PROTEIN"/>
    <property type="match status" value="1"/>
</dbReference>
<feature type="transmembrane region" description="Helical" evidence="1">
    <location>
        <begin position="177"/>
        <end position="195"/>
    </location>
</feature>
<accession>A0A8E6EXT0</accession>
<dbReference type="GO" id="GO:0080120">
    <property type="term" value="P:CAAX-box protein maturation"/>
    <property type="evidence" value="ECO:0007669"/>
    <property type="project" value="UniProtKB-ARBA"/>
</dbReference>
<dbReference type="Proteomes" id="UP000676194">
    <property type="component" value="Chromosome"/>
</dbReference>
<feature type="transmembrane region" description="Helical" evidence="1">
    <location>
        <begin position="79"/>
        <end position="100"/>
    </location>
</feature>
<dbReference type="PANTHER" id="PTHR36435">
    <property type="entry name" value="SLR1288 PROTEIN"/>
    <property type="match status" value="1"/>
</dbReference>
<dbReference type="GO" id="GO:0004175">
    <property type="term" value="F:endopeptidase activity"/>
    <property type="evidence" value="ECO:0007669"/>
    <property type="project" value="UniProtKB-ARBA"/>
</dbReference>
<keyword evidence="1" id="KW-1133">Transmembrane helix</keyword>
<dbReference type="AlphaFoldDB" id="A0A8E6EXT0"/>
<feature type="transmembrane region" description="Helical" evidence="1">
    <location>
        <begin position="7"/>
        <end position="28"/>
    </location>
</feature>
<keyword evidence="3" id="KW-0378">Hydrolase</keyword>
<keyword evidence="3" id="KW-0482">Metalloprotease</keyword>
<feature type="transmembrane region" description="Helical" evidence="1">
    <location>
        <begin position="40"/>
        <end position="58"/>
    </location>
</feature>